<dbReference type="GO" id="GO:0003735">
    <property type="term" value="F:structural constituent of ribosome"/>
    <property type="evidence" value="ECO:0007669"/>
    <property type="project" value="InterPro"/>
</dbReference>
<organism evidence="6 7">
    <name type="scientific">Candidatus Roizmanbacteria bacterium RIFCSPHIGHO2_02_FULL_38_11</name>
    <dbReference type="NCBI Taxonomy" id="1802039"/>
    <lineage>
        <taxon>Bacteria</taxon>
        <taxon>Candidatus Roizmaniibacteriota</taxon>
    </lineage>
</organism>
<dbReference type="NCBIfam" id="TIGR03953">
    <property type="entry name" value="rplD_bact"/>
    <property type="match status" value="1"/>
</dbReference>
<name>A0A1F7H1N0_9BACT</name>
<dbReference type="InterPro" id="IPR002136">
    <property type="entry name" value="Ribosomal_uL4"/>
</dbReference>
<keyword evidence="5" id="KW-0694">RNA-binding</keyword>
<evidence type="ECO:0000256" key="4">
    <source>
        <dbReference type="ARBA" id="ARBA00035244"/>
    </source>
</evidence>
<gene>
    <name evidence="5" type="primary">rplD</name>
    <name evidence="6" type="ORF">A3C25_03585</name>
</gene>
<protein>
    <recommendedName>
        <fullName evidence="4 5">Large ribosomal subunit protein uL4</fullName>
    </recommendedName>
</protein>
<dbReference type="GO" id="GO:0019843">
    <property type="term" value="F:rRNA binding"/>
    <property type="evidence" value="ECO:0007669"/>
    <property type="project" value="UniProtKB-UniRule"/>
</dbReference>
<sequence>MLELPKEIFSVEASPKLLAQYVRVYLANRRQGTASTKTRGEVIGSTRKIYKQKGTGRARHGDIKAPIFIGGGVVGGPKHRDFSLKLNKKQVRKSLFSAFTLKFKSKEILGINHDFVKMESKTKKLAGFLKSVGLESKRVLLTVPKMEKSSLVLAARNLPNVQLLDSASLNAYDILNNNAIIFSKEALEVLRQRFLKGRQTS</sequence>
<evidence type="ECO:0000256" key="1">
    <source>
        <dbReference type="ARBA" id="ARBA00010528"/>
    </source>
</evidence>
<evidence type="ECO:0000313" key="6">
    <source>
        <dbReference type="EMBL" id="OGK25149.1"/>
    </source>
</evidence>
<dbReference type="PANTHER" id="PTHR10746">
    <property type="entry name" value="50S RIBOSOMAL PROTEIN L4"/>
    <property type="match status" value="1"/>
</dbReference>
<dbReference type="Gene3D" id="3.40.1370.10">
    <property type="match status" value="1"/>
</dbReference>
<dbReference type="InterPro" id="IPR013005">
    <property type="entry name" value="Ribosomal_uL4-like"/>
</dbReference>
<comment type="similarity">
    <text evidence="1 5">Belongs to the universal ribosomal protein uL4 family.</text>
</comment>
<comment type="function">
    <text evidence="5">Forms part of the polypeptide exit tunnel.</text>
</comment>
<dbReference type="EMBL" id="MFZO01000019">
    <property type="protein sequence ID" value="OGK25149.1"/>
    <property type="molecule type" value="Genomic_DNA"/>
</dbReference>
<evidence type="ECO:0000313" key="7">
    <source>
        <dbReference type="Proteomes" id="UP000177913"/>
    </source>
</evidence>
<dbReference type="GO" id="GO:1990904">
    <property type="term" value="C:ribonucleoprotein complex"/>
    <property type="evidence" value="ECO:0007669"/>
    <property type="project" value="UniProtKB-KW"/>
</dbReference>
<dbReference type="SUPFAM" id="SSF52166">
    <property type="entry name" value="Ribosomal protein L4"/>
    <property type="match status" value="1"/>
</dbReference>
<evidence type="ECO:0000256" key="3">
    <source>
        <dbReference type="ARBA" id="ARBA00023274"/>
    </source>
</evidence>
<dbReference type="Proteomes" id="UP000177913">
    <property type="component" value="Unassembled WGS sequence"/>
</dbReference>
<keyword evidence="2 5" id="KW-0689">Ribosomal protein</keyword>
<accession>A0A1F7H1N0</accession>
<dbReference type="PANTHER" id="PTHR10746:SF6">
    <property type="entry name" value="LARGE RIBOSOMAL SUBUNIT PROTEIN UL4M"/>
    <property type="match status" value="1"/>
</dbReference>
<dbReference type="GO" id="GO:0006412">
    <property type="term" value="P:translation"/>
    <property type="evidence" value="ECO:0007669"/>
    <property type="project" value="UniProtKB-UniRule"/>
</dbReference>
<dbReference type="GO" id="GO:0005840">
    <property type="term" value="C:ribosome"/>
    <property type="evidence" value="ECO:0007669"/>
    <property type="project" value="UniProtKB-KW"/>
</dbReference>
<proteinExistence type="inferred from homology"/>
<dbReference type="AlphaFoldDB" id="A0A1F7H1N0"/>
<evidence type="ECO:0000256" key="2">
    <source>
        <dbReference type="ARBA" id="ARBA00022980"/>
    </source>
</evidence>
<keyword evidence="5" id="KW-0699">rRNA-binding</keyword>
<comment type="subunit">
    <text evidence="5">Part of the 50S ribosomal subunit.</text>
</comment>
<evidence type="ECO:0000256" key="5">
    <source>
        <dbReference type="HAMAP-Rule" id="MF_01328"/>
    </source>
</evidence>
<comment type="function">
    <text evidence="5">One of the primary rRNA binding proteins, this protein initially binds near the 5'-end of the 23S rRNA. It is important during the early stages of 50S assembly. It makes multiple contacts with different domains of the 23S rRNA in the assembled 50S subunit and ribosome.</text>
</comment>
<keyword evidence="3 5" id="KW-0687">Ribonucleoprotein</keyword>
<comment type="caution">
    <text evidence="6">The sequence shown here is derived from an EMBL/GenBank/DDBJ whole genome shotgun (WGS) entry which is preliminary data.</text>
</comment>
<dbReference type="Pfam" id="PF00573">
    <property type="entry name" value="Ribosomal_L4"/>
    <property type="match status" value="1"/>
</dbReference>
<reference evidence="6 7" key="1">
    <citation type="journal article" date="2016" name="Nat. Commun.">
        <title>Thousands of microbial genomes shed light on interconnected biogeochemical processes in an aquifer system.</title>
        <authorList>
            <person name="Anantharaman K."/>
            <person name="Brown C.T."/>
            <person name="Hug L.A."/>
            <person name="Sharon I."/>
            <person name="Castelle C.J."/>
            <person name="Probst A.J."/>
            <person name="Thomas B.C."/>
            <person name="Singh A."/>
            <person name="Wilkins M.J."/>
            <person name="Karaoz U."/>
            <person name="Brodie E.L."/>
            <person name="Williams K.H."/>
            <person name="Hubbard S.S."/>
            <person name="Banfield J.F."/>
        </authorList>
    </citation>
    <scope>NUCLEOTIDE SEQUENCE [LARGE SCALE GENOMIC DNA]</scope>
</reference>
<dbReference type="HAMAP" id="MF_01328_B">
    <property type="entry name" value="Ribosomal_uL4_B"/>
    <property type="match status" value="1"/>
</dbReference>
<dbReference type="InterPro" id="IPR023574">
    <property type="entry name" value="Ribosomal_uL4_dom_sf"/>
</dbReference>